<evidence type="ECO:0000313" key="1">
    <source>
        <dbReference type="EMBL" id="GHC54876.1"/>
    </source>
</evidence>
<dbReference type="GO" id="GO:0004803">
    <property type="term" value="F:transposase activity"/>
    <property type="evidence" value="ECO:0007669"/>
    <property type="project" value="InterPro"/>
</dbReference>
<dbReference type="GO" id="GO:0043565">
    <property type="term" value="F:sequence-specific DNA binding"/>
    <property type="evidence" value="ECO:0007669"/>
    <property type="project" value="TreeGrafter"/>
</dbReference>
<dbReference type="PANTHER" id="PTHR36966">
    <property type="entry name" value="REP-ASSOCIATED TYROSINE TRANSPOSASE"/>
    <property type="match status" value="1"/>
</dbReference>
<gene>
    <name evidence="1" type="ORF">GCM10007100_21790</name>
</gene>
<dbReference type="AlphaFoldDB" id="A0A918WKJ0"/>
<accession>A0A918WKJ0</accession>
<organism evidence="1 2">
    <name type="scientific">Roseibacillus persicicus</name>
    <dbReference type="NCBI Taxonomy" id="454148"/>
    <lineage>
        <taxon>Bacteria</taxon>
        <taxon>Pseudomonadati</taxon>
        <taxon>Verrucomicrobiota</taxon>
        <taxon>Verrucomicrobiia</taxon>
        <taxon>Verrucomicrobiales</taxon>
        <taxon>Verrucomicrobiaceae</taxon>
        <taxon>Roseibacillus</taxon>
    </lineage>
</organism>
<dbReference type="EMBL" id="BMXI01000008">
    <property type="protein sequence ID" value="GHC54876.1"/>
    <property type="molecule type" value="Genomic_DNA"/>
</dbReference>
<comment type="caution">
    <text evidence="1">The sequence shown here is derived from an EMBL/GenBank/DDBJ whole genome shotgun (WGS) entry which is preliminary data.</text>
</comment>
<sequence>MQAGLLKYAEQYEWSLQAWAVFPNHYHFIGSSPKGNAENLTRFLCKFHSHSALWVNRLDQSKGRQVWHNFWDNHLTFENSYYARLNYIHQNAVKHGLVQVADQYPWCSARWFQRQATRAQVQKIYRFPTDRLNIEDDYGDFHDIGAR</sequence>
<keyword evidence="2" id="KW-1185">Reference proteome</keyword>
<dbReference type="InterPro" id="IPR052715">
    <property type="entry name" value="RAYT_transposase"/>
</dbReference>
<dbReference type="GO" id="GO:0006313">
    <property type="term" value="P:DNA transposition"/>
    <property type="evidence" value="ECO:0007669"/>
    <property type="project" value="InterPro"/>
</dbReference>
<proteinExistence type="predicted"/>
<dbReference type="PANTHER" id="PTHR36966:SF1">
    <property type="entry name" value="REP-ASSOCIATED TYROSINE TRANSPOSASE"/>
    <property type="match status" value="1"/>
</dbReference>
<reference evidence="1" key="2">
    <citation type="submission" date="2020-09" db="EMBL/GenBank/DDBJ databases">
        <authorList>
            <person name="Sun Q."/>
            <person name="Kim S."/>
        </authorList>
    </citation>
    <scope>NUCLEOTIDE SEQUENCE</scope>
    <source>
        <strain evidence="1">KCTC 12988</strain>
    </source>
</reference>
<evidence type="ECO:0008006" key="3">
    <source>
        <dbReference type="Google" id="ProtNLM"/>
    </source>
</evidence>
<dbReference type="Gene3D" id="3.30.70.1290">
    <property type="entry name" value="Transposase IS200-like"/>
    <property type="match status" value="1"/>
</dbReference>
<dbReference type="SUPFAM" id="SSF143422">
    <property type="entry name" value="Transposase IS200-like"/>
    <property type="match status" value="1"/>
</dbReference>
<dbReference type="Proteomes" id="UP000644507">
    <property type="component" value="Unassembled WGS sequence"/>
</dbReference>
<protein>
    <recommendedName>
        <fullName evidence="3">Transposase IS200-like domain-containing protein</fullName>
    </recommendedName>
</protein>
<dbReference type="InterPro" id="IPR036515">
    <property type="entry name" value="Transposase_17_sf"/>
</dbReference>
<reference evidence="1" key="1">
    <citation type="journal article" date="2014" name="Int. J. Syst. Evol. Microbiol.">
        <title>Complete genome sequence of Corynebacterium casei LMG S-19264T (=DSM 44701T), isolated from a smear-ripened cheese.</title>
        <authorList>
            <consortium name="US DOE Joint Genome Institute (JGI-PGF)"/>
            <person name="Walter F."/>
            <person name="Albersmeier A."/>
            <person name="Kalinowski J."/>
            <person name="Ruckert C."/>
        </authorList>
    </citation>
    <scope>NUCLEOTIDE SEQUENCE</scope>
    <source>
        <strain evidence="1">KCTC 12988</strain>
    </source>
</reference>
<evidence type="ECO:0000313" key="2">
    <source>
        <dbReference type="Proteomes" id="UP000644507"/>
    </source>
</evidence>
<name>A0A918WKJ0_9BACT</name>